<proteinExistence type="predicted"/>
<accession>A0A426U2Z4</accession>
<dbReference type="Gene3D" id="3.30.460.40">
    <property type="match status" value="1"/>
</dbReference>
<gene>
    <name evidence="1" type="ORF">EI684_07705</name>
</gene>
<evidence type="ECO:0008006" key="3">
    <source>
        <dbReference type="Google" id="ProtNLM"/>
    </source>
</evidence>
<evidence type="ECO:0000313" key="2">
    <source>
        <dbReference type="Proteomes" id="UP000280307"/>
    </source>
</evidence>
<dbReference type="InterPro" id="IPR043519">
    <property type="entry name" value="NT_sf"/>
</dbReference>
<dbReference type="SUPFAM" id="SSF81301">
    <property type="entry name" value="Nucleotidyltransferase"/>
    <property type="match status" value="1"/>
</dbReference>
<protein>
    <recommendedName>
        <fullName evidence="3">Nucleotidyltransferase family protein</fullName>
    </recommendedName>
</protein>
<comment type="caution">
    <text evidence="1">The sequence shown here is derived from an EMBL/GenBank/DDBJ whole genome shotgun (WGS) entry which is preliminary data.</text>
</comment>
<name>A0A426U2Z4_9CHLR</name>
<organism evidence="1 2">
    <name type="scientific">Candidatus Viridilinea halotolerans</name>
    <dbReference type="NCBI Taxonomy" id="2491704"/>
    <lineage>
        <taxon>Bacteria</taxon>
        <taxon>Bacillati</taxon>
        <taxon>Chloroflexota</taxon>
        <taxon>Chloroflexia</taxon>
        <taxon>Chloroflexales</taxon>
        <taxon>Chloroflexineae</taxon>
        <taxon>Oscillochloridaceae</taxon>
        <taxon>Candidatus Viridilinea</taxon>
    </lineage>
</organism>
<reference evidence="1 2" key="1">
    <citation type="submission" date="2018-12" db="EMBL/GenBank/DDBJ databases">
        <title>Genome Sequence of Candidatus Viridilinea halotolerans isolated from saline sulfide-rich spring.</title>
        <authorList>
            <person name="Grouzdev D.S."/>
            <person name="Burganskaya E.I."/>
            <person name="Krutkina M.S."/>
            <person name="Sukhacheva M.V."/>
            <person name="Gorlenko V.M."/>
        </authorList>
    </citation>
    <scope>NUCLEOTIDE SEQUENCE [LARGE SCALE GENOMIC DNA]</scope>
    <source>
        <strain evidence="1">Chok-6</strain>
    </source>
</reference>
<dbReference type="AlphaFoldDB" id="A0A426U2Z4"/>
<dbReference type="EMBL" id="RSAS01000294">
    <property type="protein sequence ID" value="RRR74119.1"/>
    <property type="molecule type" value="Genomic_DNA"/>
</dbReference>
<evidence type="ECO:0000313" key="1">
    <source>
        <dbReference type="EMBL" id="RRR74119.1"/>
    </source>
</evidence>
<sequence length="301" mass="33362">MPQRLATDTPAHIEAAIITTLRGLTPARKLALARDLNRMADRLALAGIVRRKPAAGLHEQCYLLALQRLTPEQYAHGRALLQGLSLMPTPVDPLALALRLGAILAAQAIPYVIVGSVAAVVHGEYRTTRDIDVVLKLSHDKVAALADGLREDFVFLASDISDALVRLPQARADWQQRASFAAYDKSTGFQLDLYISSGRPFEVAQFQRAQLLVLPGEPSGQLWVASAEDTVLAKLEWYKLAPSDRQWRDVQAILRVQADTLDREYLRQWAAELHLADLLNWALQGQQPPPVGAEPHQRRLF</sequence>
<dbReference type="Proteomes" id="UP000280307">
    <property type="component" value="Unassembled WGS sequence"/>
</dbReference>